<evidence type="ECO:0000313" key="2">
    <source>
        <dbReference type="Proteomes" id="UP000820669"/>
    </source>
</evidence>
<proteinExistence type="predicted"/>
<name>A0ABX1SFJ1_9PSEU</name>
<dbReference type="EMBL" id="JAAXLA010000034">
    <property type="protein sequence ID" value="NMH99312.1"/>
    <property type="molecule type" value="Genomic_DNA"/>
</dbReference>
<comment type="caution">
    <text evidence="1">The sequence shown here is derived from an EMBL/GenBank/DDBJ whole genome shotgun (WGS) entry which is preliminary data.</text>
</comment>
<dbReference type="Proteomes" id="UP000820669">
    <property type="component" value="Unassembled WGS sequence"/>
</dbReference>
<dbReference type="Pfam" id="PF08962">
    <property type="entry name" value="Rv2632c-like"/>
    <property type="match status" value="1"/>
</dbReference>
<keyword evidence="2" id="KW-1185">Reference proteome</keyword>
<sequence length="89" mass="9803">MRDAKRWTVIVDIDEHDGRTRAVASLHTRDTERLVGVGTARLNPADKDVPEIGDELATARALSELSHRLLNTAAEDIEQVTAQPAQPHL</sequence>
<dbReference type="SUPFAM" id="SSF143212">
    <property type="entry name" value="Rv2632c-like"/>
    <property type="match status" value="1"/>
</dbReference>
<accession>A0ABX1SFJ1</accession>
<organism evidence="1 2">
    <name type="scientific">Pseudonocardia acidicola</name>
    <dbReference type="NCBI Taxonomy" id="2724939"/>
    <lineage>
        <taxon>Bacteria</taxon>
        <taxon>Bacillati</taxon>
        <taxon>Actinomycetota</taxon>
        <taxon>Actinomycetes</taxon>
        <taxon>Pseudonocardiales</taxon>
        <taxon>Pseudonocardiaceae</taxon>
        <taxon>Pseudonocardia</taxon>
    </lineage>
</organism>
<dbReference type="Gene3D" id="3.30.160.240">
    <property type="entry name" value="Rv1738"/>
    <property type="match status" value="1"/>
</dbReference>
<dbReference type="InterPro" id="IPR038070">
    <property type="entry name" value="Rv2632c-like_sf"/>
</dbReference>
<evidence type="ECO:0000313" key="1">
    <source>
        <dbReference type="EMBL" id="NMH99312.1"/>
    </source>
</evidence>
<protein>
    <submittedName>
        <fullName evidence="1">DUF1876 domain-containing protein</fullName>
    </submittedName>
</protein>
<dbReference type="InterPro" id="IPR015057">
    <property type="entry name" value="Rv2632c-like"/>
</dbReference>
<reference evidence="1 2" key="1">
    <citation type="submission" date="2020-04" db="EMBL/GenBank/DDBJ databases">
        <authorList>
            <person name="Klaysubun C."/>
            <person name="Duangmal K."/>
            <person name="Lipun K."/>
        </authorList>
    </citation>
    <scope>NUCLEOTIDE SEQUENCE [LARGE SCALE GENOMIC DNA]</scope>
    <source>
        <strain evidence="1 2">K10HN5</strain>
    </source>
</reference>
<gene>
    <name evidence="1" type="ORF">HF526_18635</name>
</gene>
<dbReference type="RefSeq" id="WP_169382796.1">
    <property type="nucleotide sequence ID" value="NZ_JAAXLA010000034.1"/>
</dbReference>